<keyword evidence="7" id="KW-1185">Reference proteome</keyword>
<evidence type="ECO:0000256" key="1">
    <source>
        <dbReference type="ARBA" id="ARBA00004123"/>
    </source>
</evidence>
<feature type="compositionally biased region" description="Basic and acidic residues" evidence="3">
    <location>
        <begin position="219"/>
        <end position="229"/>
    </location>
</feature>
<dbReference type="PROSITE" id="PS50090">
    <property type="entry name" value="MYB_LIKE"/>
    <property type="match status" value="1"/>
</dbReference>
<name>A0A445EC46_ARAHY</name>
<dbReference type="PROSITE" id="PS51294">
    <property type="entry name" value="HTH_MYB"/>
    <property type="match status" value="1"/>
</dbReference>
<sequence length="692" mass="78030">MGTEITALKRIYVYRCMKGSLLNLLIEELRHTALIHEDMLHKLEVLEELDYRLGSPVSASFSAAYCAVAVECTLKYLGTCSSRDVISNKSAYVNAINGIWRGHIPCMESSSSSGVGCRLYTAELKRWRDDIEASLSDPKVLKRLESYNGREDAIWKLKLYLLEASANLAPYFDEIALFAALYCNNCQTHVLDGDKQEPSALAFLQRVNNRNVGELPIEKQTAEAPKENLDTEATFGNQSTEPPNEENEITEEARNENQTKEAPSEIQTTESRVENMITEEAPSEIQTEEALIENQTSEALIENQITKEASNENQTKEALIENQISEALIENMITEETPSEIQTEEALIENQTSEALIEDMITEEAPSEIQTEEASIENQTTEALIENQITKEASDENQTKEALIENQTTELIENQVTEEVPNENRPEESPIENQIIEEALDENQTKESPSENQTTEALIENQITIEASDENQTKEALIENQTTELIENQVTEEVPNENPTEESPIENLIIEEALDENQTKESPSENQTTEALIVNQITEEAPNENQTKEVPIHKIADALNENQIAGAPTGNVGADTGLCDQHGFANASAEECNESEQSLDEGASDHVTKFHLPSPKKWKISPLRKYEPQDIIIRRKKKRWSEFEEITLRAAVNQYGEGNWKLILSTHMDVFEERTDVDLKDKWRNLKHHRAN</sequence>
<evidence type="ECO:0000313" key="7">
    <source>
        <dbReference type="Proteomes" id="UP000289738"/>
    </source>
</evidence>
<dbReference type="GO" id="GO:0005634">
    <property type="term" value="C:nucleus"/>
    <property type="evidence" value="ECO:0007669"/>
    <property type="project" value="UniProtKB-SubCell"/>
</dbReference>
<dbReference type="InterPro" id="IPR017930">
    <property type="entry name" value="Myb_dom"/>
</dbReference>
<accession>A0A445EC46</accession>
<dbReference type="EMBL" id="SDMP01000002">
    <property type="protein sequence ID" value="RYR72998.1"/>
    <property type="molecule type" value="Genomic_DNA"/>
</dbReference>
<evidence type="ECO:0000313" key="6">
    <source>
        <dbReference type="EMBL" id="RYR72998.1"/>
    </source>
</evidence>
<protein>
    <submittedName>
        <fullName evidence="6">Uncharacterized protein</fullName>
    </submittedName>
</protein>
<dbReference type="PANTHER" id="PTHR46993">
    <property type="entry name" value="MYB TRANSCRIPTION FACTOR"/>
    <property type="match status" value="1"/>
</dbReference>
<dbReference type="AlphaFoldDB" id="A0A445EC46"/>
<organism evidence="6 7">
    <name type="scientific">Arachis hypogaea</name>
    <name type="common">Peanut</name>
    <dbReference type="NCBI Taxonomy" id="3818"/>
    <lineage>
        <taxon>Eukaryota</taxon>
        <taxon>Viridiplantae</taxon>
        <taxon>Streptophyta</taxon>
        <taxon>Embryophyta</taxon>
        <taxon>Tracheophyta</taxon>
        <taxon>Spermatophyta</taxon>
        <taxon>Magnoliopsida</taxon>
        <taxon>eudicotyledons</taxon>
        <taxon>Gunneridae</taxon>
        <taxon>Pentapetalae</taxon>
        <taxon>rosids</taxon>
        <taxon>fabids</taxon>
        <taxon>Fabales</taxon>
        <taxon>Fabaceae</taxon>
        <taxon>Papilionoideae</taxon>
        <taxon>50 kb inversion clade</taxon>
        <taxon>dalbergioids sensu lato</taxon>
        <taxon>Dalbergieae</taxon>
        <taxon>Pterocarpus clade</taxon>
        <taxon>Arachis</taxon>
    </lineage>
</organism>
<evidence type="ECO:0000256" key="3">
    <source>
        <dbReference type="SAM" id="MobiDB-lite"/>
    </source>
</evidence>
<feature type="compositionally biased region" description="Polar residues" evidence="3">
    <location>
        <begin position="406"/>
        <end position="417"/>
    </location>
</feature>
<feature type="region of interest" description="Disordered" evidence="3">
    <location>
        <begin position="406"/>
        <end position="473"/>
    </location>
</feature>
<gene>
    <name evidence="6" type="ORF">Ahy_A02g007258</name>
</gene>
<proteinExistence type="predicted"/>
<feature type="domain" description="Myb-like" evidence="4">
    <location>
        <begin position="632"/>
        <end position="687"/>
    </location>
</feature>
<dbReference type="InterPro" id="IPR009057">
    <property type="entry name" value="Homeodomain-like_sf"/>
</dbReference>
<dbReference type="CDD" id="cd11660">
    <property type="entry name" value="SANT_TRF"/>
    <property type="match status" value="1"/>
</dbReference>
<feature type="domain" description="HTH myb-type" evidence="5">
    <location>
        <begin position="632"/>
        <end position="691"/>
    </location>
</feature>
<evidence type="ECO:0000256" key="2">
    <source>
        <dbReference type="ARBA" id="ARBA00023242"/>
    </source>
</evidence>
<dbReference type="Pfam" id="PF00249">
    <property type="entry name" value="Myb_DNA-binding"/>
    <property type="match status" value="1"/>
</dbReference>
<feature type="region of interest" description="Disordered" evidence="3">
    <location>
        <begin position="219"/>
        <end position="269"/>
    </location>
</feature>
<dbReference type="STRING" id="3818.A0A445EC46"/>
<dbReference type="OrthoDB" id="608866at2759"/>
<evidence type="ECO:0000259" key="5">
    <source>
        <dbReference type="PROSITE" id="PS51294"/>
    </source>
</evidence>
<feature type="compositionally biased region" description="Basic and acidic residues" evidence="3">
    <location>
        <begin position="251"/>
        <end position="263"/>
    </location>
</feature>
<reference evidence="6 7" key="1">
    <citation type="submission" date="2019-01" db="EMBL/GenBank/DDBJ databases">
        <title>Sequencing of cultivated peanut Arachis hypogaea provides insights into genome evolution and oil improvement.</title>
        <authorList>
            <person name="Chen X."/>
        </authorList>
    </citation>
    <scope>NUCLEOTIDE SEQUENCE [LARGE SCALE GENOMIC DNA]</scope>
    <source>
        <strain evidence="7">cv. Fuhuasheng</strain>
        <tissue evidence="6">Leaves</tissue>
    </source>
</reference>
<keyword evidence="2" id="KW-0539">Nucleus</keyword>
<dbReference type="PANTHER" id="PTHR46993:SF7">
    <property type="entry name" value="MYB-LIKE HTH TRANSCRIPTIONAL REGULATOR FAMILY PROTEIN"/>
    <property type="match status" value="1"/>
</dbReference>
<dbReference type="InterPro" id="IPR001005">
    <property type="entry name" value="SANT/Myb"/>
</dbReference>
<feature type="compositionally biased region" description="Polar residues" evidence="3">
    <location>
        <begin position="450"/>
        <end position="465"/>
    </location>
</feature>
<comment type="subcellular location">
    <subcellularLocation>
        <location evidence="1">Nucleus</location>
    </subcellularLocation>
</comment>
<comment type="caution">
    <text evidence="6">The sequence shown here is derived from an EMBL/GenBank/DDBJ whole genome shotgun (WGS) entry which is preliminary data.</text>
</comment>
<dbReference type="Gene3D" id="1.10.10.60">
    <property type="entry name" value="Homeodomain-like"/>
    <property type="match status" value="1"/>
</dbReference>
<dbReference type="Proteomes" id="UP000289738">
    <property type="component" value="Chromosome A02"/>
</dbReference>
<evidence type="ECO:0000259" key="4">
    <source>
        <dbReference type="PROSITE" id="PS50090"/>
    </source>
</evidence>
<dbReference type="SUPFAM" id="SSF46689">
    <property type="entry name" value="Homeodomain-like"/>
    <property type="match status" value="1"/>
</dbReference>
<dbReference type="SMART" id="SM00717">
    <property type="entry name" value="SANT"/>
    <property type="match status" value="1"/>
</dbReference>